<evidence type="ECO:0000256" key="5">
    <source>
        <dbReference type="ARBA" id="ARBA00022989"/>
    </source>
</evidence>
<keyword evidence="10" id="KW-1185">Reference proteome</keyword>
<dbReference type="InterPro" id="IPR003004">
    <property type="entry name" value="GspF/PilC"/>
</dbReference>
<dbReference type="InterPro" id="IPR042094">
    <property type="entry name" value="T2SS_GspF_sf"/>
</dbReference>
<name>A0A5K7XGZ7_9BACT</name>
<dbReference type="GO" id="GO:0005886">
    <property type="term" value="C:plasma membrane"/>
    <property type="evidence" value="ECO:0007669"/>
    <property type="project" value="UniProtKB-SubCell"/>
</dbReference>
<feature type="transmembrane region" description="Helical" evidence="7">
    <location>
        <begin position="159"/>
        <end position="180"/>
    </location>
</feature>
<evidence type="ECO:0000256" key="4">
    <source>
        <dbReference type="ARBA" id="ARBA00022692"/>
    </source>
</evidence>
<dbReference type="PANTHER" id="PTHR30012:SF0">
    <property type="entry name" value="TYPE II SECRETION SYSTEM PROTEIN F-RELATED"/>
    <property type="match status" value="1"/>
</dbReference>
<keyword evidence="5 7" id="KW-1133">Transmembrane helix</keyword>
<keyword evidence="6 7" id="KW-0472">Membrane</keyword>
<dbReference type="AlphaFoldDB" id="A0A5K7XGZ7"/>
<evidence type="ECO:0000256" key="6">
    <source>
        <dbReference type="ARBA" id="ARBA00023136"/>
    </source>
</evidence>
<dbReference type="Pfam" id="PF00482">
    <property type="entry name" value="T2SSF"/>
    <property type="match status" value="1"/>
</dbReference>
<evidence type="ECO:0000256" key="2">
    <source>
        <dbReference type="ARBA" id="ARBA00005745"/>
    </source>
</evidence>
<dbReference type="EMBL" id="AP021861">
    <property type="protein sequence ID" value="BBO35267.1"/>
    <property type="molecule type" value="Genomic_DNA"/>
</dbReference>
<dbReference type="PANTHER" id="PTHR30012">
    <property type="entry name" value="GENERAL SECRETION PATHWAY PROTEIN"/>
    <property type="match status" value="1"/>
</dbReference>
<keyword evidence="3" id="KW-1003">Cell membrane</keyword>
<dbReference type="InterPro" id="IPR018076">
    <property type="entry name" value="T2SS_GspF_dom"/>
</dbReference>
<feature type="domain" description="Type II secretion system protein GspF" evidence="8">
    <location>
        <begin position="14"/>
        <end position="133"/>
    </location>
</feature>
<dbReference type="Proteomes" id="UP000326837">
    <property type="component" value="Chromosome"/>
</dbReference>
<proteinExistence type="inferred from homology"/>
<feature type="transmembrane region" description="Helical" evidence="7">
    <location>
        <begin position="310"/>
        <end position="336"/>
    </location>
</feature>
<evidence type="ECO:0000256" key="1">
    <source>
        <dbReference type="ARBA" id="ARBA00004651"/>
    </source>
</evidence>
<reference evidence="10" key="1">
    <citation type="submission" date="2019-10" db="EMBL/GenBank/DDBJ databases">
        <title>Lacipirellula parvula gen. nov., sp. nov., representing a lineage of planctomycetes widespread in freshwater anoxic habitats, and description of the family Lacipirellulaceae.</title>
        <authorList>
            <person name="Dedysh S.N."/>
            <person name="Kulichevskaya I.S."/>
            <person name="Beletsky A.V."/>
            <person name="Rakitin A.L."/>
            <person name="Mardanov A.V."/>
            <person name="Ivanova A.A."/>
            <person name="Saltykova V.X."/>
            <person name="Rijpstra W.I.C."/>
            <person name="Sinninghe Damste J.S."/>
            <person name="Ravin N.V."/>
        </authorList>
    </citation>
    <scope>NUCLEOTIDE SEQUENCE [LARGE SCALE GENOMIC DNA]</scope>
    <source>
        <strain evidence="10">PX69</strain>
    </source>
</reference>
<dbReference type="KEGG" id="lpav:PLANPX_4879"/>
<dbReference type="RefSeq" id="WP_152100678.1">
    <property type="nucleotide sequence ID" value="NZ_AP021861.1"/>
</dbReference>
<dbReference type="Gene3D" id="1.20.81.30">
    <property type="entry name" value="Type II secretion system (T2SS), domain F"/>
    <property type="match status" value="1"/>
</dbReference>
<keyword evidence="4 7" id="KW-0812">Transmembrane</keyword>
<evidence type="ECO:0000256" key="3">
    <source>
        <dbReference type="ARBA" id="ARBA00022475"/>
    </source>
</evidence>
<evidence type="ECO:0000259" key="8">
    <source>
        <dbReference type="Pfam" id="PF00482"/>
    </source>
</evidence>
<organism evidence="9 10">
    <name type="scientific">Lacipirellula parvula</name>
    <dbReference type="NCBI Taxonomy" id="2650471"/>
    <lineage>
        <taxon>Bacteria</taxon>
        <taxon>Pseudomonadati</taxon>
        <taxon>Planctomycetota</taxon>
        <taxon>Planctomycetia</taxon>
        <taxon>Pirellulales</taxon>
        <taxon>Lacipirellulaceae</taxon>
        <taxon>Lacipirellula</taxon>
    </lineage>
</organism>
<accession>A0A5K7XGZ7</accession>
<comment type="subcellular location">
    <subcellularLocation>
        <location evidence="1">Cell membrane</location>
        <topology evidence="1">Multi-pass membrane protein</topology>
    </subcellularLocation>
</comment>
<evidence type="ECO:0000313" key="10">
    <source>
        <dbReference type="Proteomes" id="UP000326837"/>
    </source>
</evidence>
<protein>
    <recommendedName>
        <fullName evidence="8">Type II secretion system protein GspF domain-containing protein</fullName>
    </recommendedName>
</protein>
<evidence type="ECO:0000313" key="9">
    <source>
        <dbReference type="EMBL" id="BBO35267.1"/>
    </source>
</evidence>
<evidence type="ECO:0000256" key="7">
    <source>
        <dbReference type="SAM" id="Phobius"/>
    </source>
</evidence>
<feature type="transmembrane region" description="Helical" evidence="7">
    <location>
        <begin position="110"/>
        <end position="139"/>
    </location>
</feature>
<gene>
    <name evidence="9" type="ORF">PLANPX_4879</name>
</gene>
<sequence length="346" mass="36870">MPSPSLDDFMAFNDQLTALVRADVPLGLGLGTNGDAAAATLEKVNAGVARRVSRGESLADAIGDEPTAPAPYRRVMQAGWRSGNVQAALASSSRLAEAAADNRYRARAAFFYPALVAILALLGATAFARFVVPTLIGVYQEFRIADSPTLRLIESLPTTLPWIAAIVVVALIASLLVWLIRRHAPVADAADNRQPSRGANSSGPEFQRRLANGCEQLAELVEAQVPLLESLPLAAEACGEPSLIAAAGAYAVASAQQNAAELQRAMLRFPPFLRWALWQPDESIDRVAALRIAAQVYRDAADRHVERTRLALPMIACIVLGGGATLLYGLLLFLPITNLMQSLAAE</sequence>
<comment type="similarity">
    <text evidence="2">Belongs to the GSP F family.</text>
</comment>